<reference evidence="2 3" key="1">
    <citation type="journal article" date="2016" name="Nat. Commun.">
        <title>Ectomycorrhizal ecology is imprinted in the genome of the dominant symbiotic fungus Cenococcum geophilum.</title>
        <authorList>
            <consortium name="DOE Joint Genome Institute"/>
            <person name="Peter M."/>
            <person name="Kohler A."/>
            <person name="Ohm R.A."/>
            <person name="Kuo A."/>
            <person name="Krutzmann J."/>
            <person name="Morin E."/>
            <person name="Arend M."/>
            <person name="Barry K.W."/>
            <person name="Binder M."/>
            <person name="Choi C."/>
            <person name="Clum A."/>
            <person name="Copeland A."/>
            <person name="Grisel N."/>
            <person name="Haridas S."/>
            <person name="Kipfer T."/>
            <person name="LaButti K."/>
            <person name="Lindquist E."/>
            <person name="Lipzen A."/>
            <person name="Maire R."/>
            <person name="Meier B."/>
            <person name="Mihaltcheva S."/>
            <person name="Molinier V."/>
            <person name="Murat C."/>
            <person name="Poggeler S."/>
            <person name="Quandt C.A."/>
            <person name="Sperisen C."/>
            <person name="Tritt A."/>
            <person name="Tisserant E."/>
            <person name="Crous P.W."/>
            <person name="Henrissat B."/>
            <person name="Nehls U."/>
            <person name="Egli S."/>
            <person name="Spatafora J.W."/>
            <person name="Grigoriev I.V."/>
            <person name="Martin F.M."/>
        </authorList>
    </citation>
    <scope>NUCLEOTIDE SEQUENCE [LARGE SCALE GENOMIC DNA]</scope>
    <source>
        <strain evidence="2 3">CBS 207.34</strain>
    </source>
</reference>
<feature type="compositionally biased region" description="Polar residues" evidence="1">
    <location>
        <begin position="25"/>
        <end position="52"/>
    </location>
</feature>
<dbReference type="OrthoDB" id="5389892at2759"/>
<dbReference type="PANTHER" id="PTHR28307">
    <property type="entry name" value="PROTEIN PAL1"/>
    <property type="match status" value="1"/>
</dbReference>
<dbReference type="Pfam" id="PF08316">
    <property type="entry name" value="Pal1"/>
    <property type="match status" value="1"/>
</dbReference>
<feature type="compositionally biased region" description="Basic and acidic residues" evidence="1">
    <location>
        <begin position="1"/>
        <end position="13"/>
    </location>
</feature>
<dbReference type="EMBL" id="KV750038">
    <property type="protein sequence ID" value="OCL06538.1"/>
    <property type="molecule type" value="Genomic_DNA"/>
</dbReference>
<evidence type="ECO:0008006" key="4">
    <source>
        <dbReference type="Google" id="ProtNLM"/>
    </source>
</evidence>
<feature type="compositionally biased region" description="Polar residues" evidence="1">
    <location>
        <begin position="332"/>
        <end position="346"/>
    </location>
</feature>
<organism evidence="2 3">
    <name type="scientific">Glonium stellatum</name>
    <dbReference type="NCBI Taxonomy" id="574774"/>
    <lineage>
        <taxon>Eukaryota</taxon>
        <taxon>Fungi</taxon>
        <taxon>Dikarya</taxon>
        <taxon>Ascomycota</taxon>
        <taxon>Pezizomycotina</taxon>
        <taxon>Dothideomycetes</taxon>
        <taxon>Pleosporomycetidae</taxon>
        <taxon>Gloniales</taxon>
        <taxon>Gloniaceae</taxon>
        <taxon>Glonium</taxon>
    </lineage>
</organism>
<dbReference type="GO" id="GO:0005737">
    <property type="term" value="C:cytoplasm"/>
    <property type="evidence" value="ECO:0007669"/>
    <property type="project" value="TreeGrafter"/>
</dbReference>
<dbReference type="PANTHER" id="PTHR28307:SF1">
    <property type="entry name" value="PAL1 CELL MORPHOLOGY PROTEIN"/>
    <property type="match status" value="1"/>
</dbReference>
<sequence>MATDKDWATKHLLDPLTEPDPSDETGLNSHFGSTYAPRQSYPSPPSSATLKDSSAVEVRSQNTGSSTNPFRRGTGSQTNSPTFPHSKNTSNDYPSPPSSASPRREKHSSHRAEAFGAYKGGRPRRSSQPTSSTPKAPEANSIVRGNSLRERYPGDQSHRPLEMIKKDVKLAHRSPHLRKKHMPGADTIDRLDMVGGNYHHEGPYDAALLARNTSWESSPIAAVSASNDEALKATPRENIIDALERHRPLEGVANIPPGMPDKFGRILDYEEGADLQREAGGDYRRWPGVEYLPGDLKGKGEPSYTIEKALKEHKIHSDDGIEMKARSRNKSLSHADNPHAMSTGQEGASGDRGYDDSEGGVGRSNTTGKKVTEGFKKRIGSLRRRKE</sequence>
<gene>
    <name evidence="2" type="ORF">AOQ84DRAFT_378513</name>
</gene>
<proteinExistence type="predicted"/>
<evidence type="ECO:0000313" key="2">
    <source>
        <dbReference type="EMBL" id="OCL06538.1"/>
    </source>
</evidence>
<protein>
    <recommendedName>
        <fullName evidence="4">Pal1 cell morphology</fullName>
    </recommendedName>
</protein>
<feature type="compositionally biased region" description="Basic and acidic residues" evidence="1">
    <location>
        <begin position="147"/>
        <end position="161"/>
    </location>
</feature>
<dbReference type="InterPro" id="IPR013226">
    <property type="entry name" value="Pal1"/>
</dbReference>
<feature type="region of interest" description="Disordered" evidence="1">
    <location>
        <begin position="1"/>
        <end position="161"/>
    </location>
</feature>
<accession>A0A8E2EY88</accession>
<keyword evidence="3" id="KW-1185">Reference proteome</keyword>
<dbReference type="Proteomes" id="UP000250140">
    <property type="component" value="Unassembled WGS sequence"/>
</dbReference>
<feature type="compositionally biased region" description="Basic residues" evidence="1">
    <location>
        <begin position="377"/>
        <end position="387"/>
    </location>
</feature>
<feature type="region of interest" description="Disordered" evidence="1">
    <location>
        <begin position="328"/>
        <end position="387"/>
    </location>
</feature>
<name>A0A8E2EY88_9PEZI</name>
<dbReference type="AlphaFoldDB" id="A0A8E2EY88"/>
<evidence type="ECO:0000256" key="1">
    <source>
        <dbReference type="SAM" id="MobiDB-lite"/>
    </source>
</evidence>
<feature type="compositionally biased region" description="Polar residues" evidence="1">
    <location>
        <begin position="59"/>
        <end position="93"/>
    </location>
</feature>
<evidence type="ECO:0000313" key="3">
    <source>
        <dbReference type="Proteomes" id="UP000250140"/>
    </source>
</evidence>